<sequence>MTDEYTDYLRGEKLYGDDFQAEDIHKWFMDEAEGYANLGAKKKAAYKYVYHRLNIHHAFRHLKGAHFSKALGIGSAYGDEFIPIIKQIRQIFILDPSDAFADVREIFGTSCSYIKPNPEGTMPFENNQFDLITSLGVMHHIPNVSYVMSECFRCLDRGGIMLLREPIISMGDWRKPRHGLTKRERGIPIDILDDIIGRSGFKIRRRAFCVFPLIPKLTSKLHIAAYNNSLITTADALLSRAFSWNMKYHRTKLHEKFAPASAYYILSK</sequence>
<dbReference type="AlphaFoldDB" id="A0A426QIP9"/>
<evidence type="ECO:0000313" key="3">
    <source>
        <dbReference type="Proteomes" id="UP000287798"/>
    </source>
</evidence>
<proteinExistence type="predicted"/>
<comment type="caution">
    <text evidence="2">The sequence shown here is derived from an EMBL/GenBank/DDBJ whole genome shotgun (WGS) entry which is preliminary data.</text>
</comment>
<dbReference type="SUPFAM" id="SSF53335">
    <property type="entry name" value="S-adenosyl-L-methionine-dependent methyltransferases"/>
    <property type="match status" value="1"/>
</dbReference>
<gene>
    <name evidence="2" type="ORF">D6C00_06560</name>
</gene>
<dbReference type="Gene3D" id="3.40.50.150">
    <property type="entry name" value="Vaccinia Virus protein VP39"/>
    <property type="match status" value="1"/>
</dbReference>
<keyword evidence="3" id="KW-1185">Reference proteome</keyword>
<name>A0A426QIP9_9GAMM</name>
<reference evidence="2 3" key="1">
    <citation type="journal article" date="2010" name="Int. J. Syst. Evol. Microbiol.">
        <title>Thiohalobacter thiocyanaticus gen. nov., sp. nov., a moderately halophilic, sulfur-oxidizing gammaproteobacterium from hypersaline lakes, that utilizes thiocyanate.</title>
        <authorList>
            <person name="Sorokin D.Y."/>
            <person name="Kovaleva O.L."/>
            <person name="Tourova T.P."/>
            <person name="Muyzer G."/>
        </authorList>
    </citation>
    <scope>NUCLEOTIDE SEQUENCE [LARGE SCALE GENOMIC DNA]</scope>
    <source>
        <strain evidence="2 3">Hrh1</strain>
    </source>
</reference>
<accession>A0A426QIP9</accession>
<dbReference type="Proteomes" id="UP000287798">
    <property type="component" value="Unassembled WGS sequence"/>
</dbReference>
<keyword evidence="2" id="KW-0489">Methyltransferase</keyword>
<dbReference type="RefSeq" id="WP_125180982.1">
    <property type="nucleotide sequence ID" value="NZ_QZMU01000001.1"/>
</dbReference>
<evidence type="ECO:0000313" key="2">
    <source>
        <dbReference type="EMBL" id="RRQ21641.1"/>
    </source>
</evidence>
<dbReference type="InterPro" id="IPR029063">
    <property type="entry name" value="SAM-dependent_MTases_sf"/>
</dbReference>
<evidence type="ECO:0000259" key="1">
    <source>
        <dbReference type="Pfam" id="PF08241"/>
    </source>
</evidence>
<feature type="domain" description="Methyltransferase type 11" evidence="1">
    <location>
        <begin position="73"/>
        <end position="162"/>
    </location>
</feature>
<keyword evidence="2" id="KW-0808">Transferase</keyword>
<dbReference type="EMBL" id="QZMU01000001">
    <property type="protein sequence ID" value="RRQ21641.1"/>
    <property type="molecule type" value="Genomic_DNA"/>
</dbReference>
<organism evidence="2 3">
    <name type="scientific">Thiohalobacter thiocyanaticus</name>
    <dbReference type="NCBI Taxonomy" id="585455"/>
    <lineage>
        <taxon>Bacteria</taxon>
        <taxon>Pseudomonadati</taxon>
        <taxon>Pseudomonadota</taxon>
        <taxon>Gammaproteobacteria</taxon>
        <taxon>Thiohalobacterales</taxon>
        <taxon>Thiohalobacteraceae</taxon>
        <taxon>Thiohalobacter</taxon>
    </lineage>
</organism>
<dbReference type="OrthoDB" id="9797252at2"/>
<dbReference type="GO" id="GO:0008757">
    <property type="term" value="F:S-adenosylmethionine-dependent methyltransferase activity"/>
    <property type="evidence" value="ECO:0007669"/>
    <property type="project" value="InterPro"/>
</dbReference>
<dbReference type="GO" id="GO:0032259">
    <property type="term" value="P:methylation"/>
    <property type="evidence" value="ECO:0007669"/>
    <property type="project" value="UniProtKB-KW"/>
</dbReference>
<protein>
    <submittedName>
        <fullName evidence="2">Class I SAM-dependent methyltransferase</fullName>
    </submittedName>
</protein>
<dbReference type="Pfam" id="PF08241">
    <property type="entry name" value="Methyltransf_11"/>
    <property type="match status" value="1"/>
</dbReference>
<dbReference type="InterPro" id="IPR013216">
    <property type="entry name" value="Methyltransf_11"/>
</dbReference>